<keyword evidence="3 5" id="KW-0067">ATP-binding</keyword>
<comment type="caution">
    <text evidence="6">The sequence shown here is derived from an EMBL/GenBank/DDBJ whole genome shotgun (WGS) entry which is preliminary data.</text>
</comment>
<evidence type="ECO:0000256" key="1">
    <source>
        <dbReference type="ARBA" id="ARBA00022598"/>
    </source>
</evidence>
<comment type="pathway">
    <text evidence="5">Cofactor biosynthesis; coenzyme A biosynthesis.</text>
</comment>
<protein>
    <recommendedName>
        <fullName evidence="5">4-phosphopantoate--beta-alanine ligase</fullName>
        <ecNumber evidence="5">6.3.2.36</ecNumber>
    </recommendedName>
    <alternativeName>
        <fullName evidence="5">Phosphopantothenate synthetase</fullName>
        <shortName evidence="5">PPS</shortName>
    </alternativeName>
</protein>
<evidence type="ECO:0000256" key="2">
    <source>
        <dbReference type="ARBA" id="ARBA00022741"/>
    </source>
</evidence>
<feature type="binding site" evidence="5">
    <location>
        <position position="16"/>
    </location>
    <ligand>
        <name>ATP</name>
        <dbReference type="ChEBI" id="CHEBI:30616"/>
    </ligand>
</feature>
<dbReference type="Pfam" id="PF02006">
    <property type="entry name" value="PPS_PS"/>
    <property type="match status" value="1"/>
</dbReference>
<proteinExistence type="inferred from homology"/>
<reference evidence="6" key="1">
    <citation type="journal article" date="2020" name="bioRxiv">
        <title>A rank-normalized archaeal taxonomy based on genome phylogeny resolves widespread incomplete and uneven classifications.</title>
        <authorList>
            <person name="Rinke C."/>
            <person name="Chuvochina M."/>
            <person name="Mussig A.J."/>
            <person name="Chaumeil P.-A."/>
            <person name="Waite D.W."/>
            <person name="Whitman W.B."/>
            <person name="Parks D.H."/>
            <person name="Hugenholtz P."/>
        </authorList>
    </citation>
    <scope>NUCLEOTIDE SEQUENCE</scope>
    <source>
        <strain evidence="6">UBA8853</strain>
    </source>
</reference>
<dbReference type="Gene3D" id="3.40.50.12640">
    <property type="entry name" value="Phosphopantoate/pantothenate synthetase"/>
    <property type="match status" value="1"/>
</dbReference>
<evidence type="ECO:0000256" key="5">
    <source>
        <dbReference type="HAMAP-Rule" id="MF_02224"/>
    </source>
</evidence>
<dbReference type="InterPro" id="IPR002855">
    <property type="entry name" value="PPS/PS"/>
</dbReference>
<dbReference type="EC" id="6.3.2.36" evidence="5"/>
<keyword evidence="1 5" id="KW-0436">Ligase</keyword>
<comment type="catalytic activity">
    <reaction evidence="5">
        <text>(R)-4-phosphopantoate + beta-alanine + ATP = (R)-4'-phosphopantothenate + AMP + diphosphate + H(+)</text>
        <dbReference type="Rhea" id="RHEA:27930"/>
        <dbReference type="ChEBI" id="CHEBI:10986"/>
        <dbReference type="ChEBI" id="CHEBI:15378"/>
        <dbReference type="ChEBI" id="CHEBI:30616"/>
        <dbReference type="ChEBI" id="CHEBI:33019"/>
        <dbReference type="ChEBI" id="CHEBI:57966"/>
        <dbReference type="ChEBI" id="CHEBI:61294"/>
        <dbReference type="ChEBI" id="CHEBI:456215"/>
        <dbReference type="EC" id="6.3.2.36"/>
    </reaction>
</comment>
<dbReference type="PIRSF" id="PIRSF004853">
    <property type="entry name" value="UCP004853"/>
    <property type="match status" value="1"/>
</dbReference>
<dbReference type="OMA" id="PKSHPRY"/>
<dbReference type="UniPathway" id="UPA00241"/>
<dbReference type="RefSeq" id="WP_011019081.1">
    <property type="nucleotide sequence ID" value="NZ_DUJS01000002.1"/>
</dbReference>
<dbReference type="GeneID" id="1476813"/>
<dbReference type="GO" id="GO:0005524">
    <property type="term" value="F:ATP binding"/>
    <property type="evidence" value="ECO:0007669"/>
    <property type="project" value="UniProtKB-KW"/>
</dbReference>
<dbReference type="InterPro" id="IPR038138">
    <property type="entry name" value="PPS/PS_sf"/>
</dbReference>
<organism evidence="6 7">
    <name type="scientific">Methanopyrus kandleri</name>
    <dbReference type="NCBI Taxonomy" id="2320"/>
    <lineage>
        <taxon>Archaea</taxon>
        <taxon>Methanobacteriati</taxon>
        <taxon>Methanobacteriota</taxon>
        <taxon>Methanomada group</taxon>
        <taxon>Methanopyri</taxon>
        <taxon>Methanopyrales</taxon>
        <taxon>Methanopyraceae</taxon>
        <taxon>Methanopyrus</taxon>
    </lineage>
</organism>
<name>A0A832T9P4_9EURY</name>
<comment type="similarity">
    <text evidence="5">Belongs to the archaeal phosphopantothenate synthetase family.</text>
</comment>
<gene>
    <name evidence="6" type="ORF">HA336_02355</name>
</gene>
<keyword evidence="2 5" id="KW-0547">Nucleotide-binding</keyword>
<dbReference type="GO" id="GO:0016881">
    <property type="term" value="F:acid-amino acid ligase activity"/>
    <property type="evidence" value="ECO:0007669"/>
    <property type="project" value="UniProtKB-UniRule"/>
</dbReference>
<dbReference type="PANTHER" id="PTHR40695:SF1">
    <property type="entry name" value="4-PHOSPHOPANTOATE--BETA-ALANINE LIGASE"/>
    <property type="match status" value="1"/>
</dbReference>
<dbReference type="NCBIfam" id="NF041123">
    <property type="entry name" value="phpantohe_syn_Arch"/>
    <property type="match status" value="1"/>
</dbReference>
<comment type="function">
    <text evidence="5">Catalyzes the condensation of (R)-4-phosphopantoate and beta-alanine to 4'-phosphopantothenate in the CoA biosynthesis pathway.</text>
</comment>
<dbReference type="NCBIfam" id="NF010324">
    <property type="entry name" value="PRK13761.1"/>
    <property type="match status" value="1"/>
</dbReference>
<evidence type="ECO:0000256" key="3">
    <source>
        <dbReference type="ARBA" id="ARBA00022840"/>
    </source>
</evidence>
<evidence type="ECO:0000313" key="6">
    <source>
        <dbReference type="EMBL" id="HII70061.1"/>
    </source>
</evidence>
<feature type="binding site" evidence="5">
    <location>
        <begin position="187"/>
        <end position="188"/>
    </location>
    <ligand>
        <name>ATP</name>
        <dbReference type="ChEBI" id="CHEBI:30616"/>
    </ligand>
</feature>
<feature type="binding site" evidence="5">
    <location>
        <begin position="199"/>
        <end position="200"/>
    </location>
    <ligand>
        <name>ATP</name>
        <dbReference type="ChEBI" id="CHEBI:30616"/>
    </ligand>
</feature>
<feature type="binding site" evidence="5">
    <location>
        <position position="38"/>
    </location>
    <ligand>
        <name>ATP</name>
        <dbReference type="ChEBI" id="CHEBI:30616"/>
    </ligand>
</feature>
<dbReference type="HAMAP" id="MF_02224">
    <property type="entry name" value="PPS"/>
    <property type="match status" value="1"/>
</dbReference>
<dbReference type="AlphaFoldDB" id="A0A832T9P4"/>
<keyword evidence="4 5" id="KW-0173">Coenzyme A biosynthesis</keyword>
<dbReference type="PANTHER" id="PTHR40695">
    <property type="entry name" value="4-PHOSPHOPANTOATE--BETA-ALANINE LIGASE"/>
    <property type="match status" value="1"/>
</dbReference>
<feature type="binding site" evidence="5">
    <location>
        <begin position="181"/>
        <end position="183"/>
    </location>
    <ligand>
        <name>ATP</name>
        <dbReference type="ChEBI" id="CHEBI:30616"/>
    </ligand>
</feature>
<sequence length="254" mass="28122">MKIPPDHPRAEALKIRERLVRGFEDGYVVPQGLIAQGRGEVFDYLIGEKTIPPAREAIKAAAAAFKLAEHPVISVNGNTAALCPEDLVELSEVTGAPLEVNLFHRTEDRVEKIAETLREAGADRVLGADPEHLVRLPNLSSHRAVVDDRGIYRADVVLVPLEDGDRTRALKELGKTVVAIDLNPLSRTARDADITIVDNVVRCVRKITREYERMDPDRAKGVLREYDNGRVLARVLDHIRERLRVLADEAAGAT</sequence>
<evidence type="ECO:0000313" key="7">
    <source>
        <dbReference type="Proteomes" id="UP000619545"/>
    </source>
</evidence>
<dbReference type="Proteomes" id="UP000619545">
    <property type="component" value="Unassembled WGS sequence"/>
</dbReference>
<accession>A0A832T9P4</accession>
<dbReference type="GO" id="GO:0015937">
    <property type="term" value="P:coenzyme A biosynthetic process"/>
    <property type="evidence" value="ECO:0007669"/>
    <property type="project" value="UniProtKB-UniRule"/>
</dbReference>
<comment type="subunit">
    <text evidence="5">Homodimer.</text>
</comment>
<evidence type="ECO:0000256" key="4">
    <source>
        <dbReference type="ARBA" id="ARBA00022993"/>
    </source>
</evidence>
<dbReference type="EMBL" id="DUJS01000002">
    <property type="protein sequence ID" value="HII70061.1"/>
    <property type="molecule type" value="Genomic_DNA"/>
</dbReference>